<evidence type="ECO:0000313" key="1">
    <source>
        <dbReference type="EMBL" id="WUQ87327.1"/>
    </source>
</evidence>
<name>A0ABZ1U820_9ACTN</name>
<sequence>MKPIGYWLNRTDLALTTTMNTMLAESGLTRLTWQVLNVVEADPQATDTTVRTALTANASPAELADAITTVLSAGWAVRPAAGHLALTEDGRARLARVGERVAAFREDSVAGISPEEYRTAVGVLERMTLNLESGQGH</sequence>
<dbReference type="InterPro" id="IPR036388">
    <property type="entry name" value="WH-like_DNA-bd_sf"/>
</dbReference>
<reference evidence="1" key="1">
    <citation type="submission" date="2022-10" db="EMBL/GenBank/DDBJ databases">
        <title>The complete genomes of actinobacterial strains from the NBC collection.</title>
        <authorList>
            <person name="Joergensen T.S."/>
            <person name="Alvarez Arevalo M."/>
            <person name="Sterndorff E.B."/>
            <person name="Faurdal D."/>
            <person name="Vuksanovic O."/>
            <person name="Mourched A.-S."/>
            <person name="Charusanti P."/>
            <person name="Shaw S."/>
            <person name="Blin K."/>
            <person name="Weber T."/>
        </authorList>
    </citation>
    <scope>NUCLEOTIDE SEQUENCE</scope>
    <source>
        <strain evidence="1">NBC_00222</strain>
    </source>
</reference>
<protein>
    <submittedName>
        <fullName evidence="1">MarR family transcriptional regulator</fullName>
    </submittedName>
</protein>
<dbReference type="InterPro" id="IPR036390">
    <property type="entry name" value="WH_DNA-bd_sf"/>
</dbReference>
<accession>A0ABZ1U820</accession>
<dbReference type="SUPFAM" id="SSF46785">
    <property type="entry name" value="Winged helix' DNA-binding domain"/>
    <property type="match status" value="1"/>
</dbReference>
<organism evidence="1 2">
    <name type="scientific">Kitasatospora purpeofusca</name>
    <dbReference type="NCBI Taxonomy" id="67352"/>
    <lineage>
        <taxon>Bacteria</taxon>
        <taxon>Bacillati</taxon>
        <taxon>Actinomycetota</taxon>
        <taxon>Actinomycetes</taxon>
        <taxon>Kitasatosporales</taxon>
        <taxon>Streptomycetaceae</taxon>
        <taxon>Kitasatospora</taxon>
    </lineage>
</organism>
<dbReference type="EMBL" id="CP108110">
    <property type="protein sequence ID" value="WUQ87327.1"/>
    <property type="molecule type" value="Genomic_DNA"/>
</dbReference>
<dbReference type="RefSeq" id="WP_328957889.1">
    <property type="nucleotide sequence ID" value="NZ_CP108110.1"/>
</dbReference>
<evidence type="ECO:0000313" key="2">
    <source>
        <dbReference type="Proteomes" id="UP001432222"/>
    </source>
</evidence>
<proteinExistence type="predicted"/>
<dbReference type="Gene3D" id="1.10.10.10">
    <property type="entry name" value="Winged helix-like DNA-binding domain superfamily/Winged helix DNA-binding domain"/>
    <property type="match status" value="1"/>
</dbReference>
<keyword evidence="2" id="KW-1185">Reference proteome</keyword>
<gene>
    <name evidence="1" type="ORF">OHA16_32820</name>
</gene>
<dbReference type="Proteomes" id="UP001432222">
    <property type="component" value="Chromosome"/>
</dbReference>